<dbReference type="PANTHER" id="PTHR30367">
    <property type="entry name" value="P-HYDROXYBENZOIC ACID EFFLUX PUMP SUBUNIT AAEA-RELATED"/>
    <property type="match status" value="1"/>
</dbReference>
<organism evidence="4 5">
    <name type="scientific">Clostridium lapidicellarium</name>
    <dbReference type="NCBI Taxonomy" id="3240931"/>
    <lineage>
        <taxon>Bacteria</taxon>
        <taxon>Bacillati</taxon>
        <taxon>Bacillota</taxon>
        <taxon>Clostridia</taxon>
        <taxon>Eubacteriales</taxon>
        <taxon>Clostridiaceae</taxon>
        <taxon>Clostridium</taxon>
    </lineage>
</organism>
<dbReference type="Pfam" id="PF25990">
    <property type="entry name" value="Beta-barrel_YknX"/>
    <property type="match status" value="1"/>
</dbReference>
<protein>
    <submittedName>
        <fullName evidence="4">HlyD family secretion protein</fullName>
    </submittedName>
</protein>
<evidence type="ECO:0000256" key="1">
    <source>
        <dbReference type="SAM" id="Phobius"/>
    </source>
</evidence>
<keyword evidence="1" id="KW-0472">Membrane</keyword>
<dbReference type="Pfam" id="PF25917">
    <property type="entry name" value="BSH_RND"/>
    <property type="match status" value="1"/>
</dbReference>
<dbReference type="PANTHER" id="PTHR30367:SF1">
    <property type="entry name" value="MULTIDRUG RESISTANCE PROTEIN MDTN"/>
    <property type="match status" value="1"/>
</dbReference>
<feature type="domain" description="YknX-like beta-barrel" evidence="3">
    <location>
        <begin position="136"/>
        <end position="216"/>
    </location>
</feature>
<accession>A0ABV4DTI9</accession>
<evidence type="ECO:0000313" key="5">
    <source>
        <dbReference type="Proteomes" id="UP001565220"/>
    </source>
</evidence>
<dbReference type="SUPFAM" id="SSF111369">
    <property type="entry name" value="HlyD-like secretion proteins"/>
    <property type="match status" value="1"/>
</dbReference>
<reference evidence="4 5" key="1">
    <citation type="submission" date="2024-08" db="EMBL/GenBank/DDBJ databases">
        <title>Clostridium lapicellarii sp. nov., and Clostridium renhuaiense sp. nov., two species isolated from the mud in a fermentation cellar used for producing sauce-flavour Chinese liquors.</title>
        <authorList>
            <person name="Yang F."/>
            <person name="Wang H."/>
            <person name="Chen L.Q."/>
            <person name="Zhou N."/>
            <person name="Lu J.J."/>
            <person name="Pu X.X."/>
            <person name="Wan B."/>
            <person name="Wang L."/>
            <person name="Liu S.J."/>
        </authorList>
    </citation>
    <scope>NUCLEOTIDE SEQUENCE [LARGE SCALE GENOMIC DNA]</scope>
    <source>
        <strain evidence="4 5">MT-113</strain>
    </source>
</reference>
<gene>
    <name evidence="4" type="ORF">AB8S09_02745</name>
</gene>
<keyword evidence="1" id="KW-0812">Transmembrane</keyword>
<dbReference type="Gene3D" id="2.40.30.170">
    <property type="match status" value="1"/>
</dbReference>
<dbReference type="Gene3D" id="2.40.50.100">
    <property type="match status" value="1"/>
</dbReference>
<dbReference type="RefSeq" id="WP_294181166.1">
    <property type="nucleotide sequence ID" value="NZ_JBGFFE010000002.1"/>
</dbReference>
<feature type="transmembrane region" description="Helical" evidence="1">
    <location>
        <begin position="16"/>
        <end position="37"/>
    </location>
</feature>
<name>A0ABV4DTI9_9CLOT</name>
<evidence type="ECO:0000313" key="4">
    <source>
        <dbReference type="EMBL" id="MEY8762570.1"/>
    </source>
</evidence>
<proteinExistence type="predicted"/>
<sequence>MKFDIISFIKKNRKKVTLGVIIAVIAVAVGLISHYVYEHIYYVSTDDAKVAADLINVSPQISGKLLEFDVDEGDIVLKDQIIARQDLGNLPDSGVDKSLIRAPIDGLIVKKQAAVGDNLSPDKTIALLADPDNYYVIANIDETQVRRLQKKQTVDISIDEFGSQKFKGRIESIGQMSQNALKSNSYSEKGKYKRVVQKVPVKIKFDGSSNLKSKFTLGDNASVKIHVVVNNNANSKKK</sequence>
<dbReference type="Proteomes" id="UP001565220">
    <property type="component" value="Unassembled WGS sequence"/>
</dbReference>
<keyword evidence="1" id="KW-1133">Transmembrane helix</keyword>
<feature type="domain" description="Multidrug resistance protein MdtA-like barrel-sandwich hybrid" evidence="2">
    <location>
        <begin position="55"/>
        <end position="124"/>
    </location>
</feature>
<keyword evidence="5" id="KW-1185">Reference proteome</keyword>
<dbReference type="InterPro" id="IPR050393">
    <property type="entry name" value="MFP_Efflux_Pump"/>
</dbReference>
<comment type="caution">
    <text evidence="4">The sequence shown here is derived from an EMBL/GenBank/DDBJ whole genome shotgun (WGS) entry which is preliminary data.</text>
</comment>
<dbReference type="InterPro" id="IPR058636">
    <property type="entry name" value="Beta-barrel_YknX"/>
</dbReference>
<evidence type="ECO:0000259" key="3">
    <source>
        <dbReference type="Pfam" id="PF25990"/>
    </source>
</evidence>
<evidence type="ECO:0000259" key="2">
    <source>
        <dbReference type="Pfam" id="PF25917"/>
    </source>
</evidence>
<dbReference type="InterPro" id="IPR058625">
    <property type="entry name" value="MdtA-like_BSH"/>
</dbReference>
<dbReference type="EMBL" id="JBGFFE010000002">
    <property type="protein sequence ID" value="MEY8762570.1"/>
    <property type="molecule type" value="Genomic_DNA"/>
</dbReference>